<dbReference type="Proteomes" id="UP001056386">
    <property type="component" value="Chromosome 2"/>
</dbReference>
<dbReference type="InterPro" id="IPR054252">
    <property type="entry name" value="Pam3_gp18"/>
</dbReference>
<evidence type="ECO:0000313" key="2">
    <source>
        <dbReference type="EMBL" id="USS43725.1"/>
    </source>
</evidence>
<protein>
    <recommendedName>
        <fullName evidence="1">Cyanophage baseplate Pam3 plug gp18 domain-containing protein</fullName>
    </recommendedName>
</protein>
<dbReference type="Pfam" id="PF22479">
    <property type="entry name" value="Pam3_gp18"/>
    <property type="match status" value="1"/>
</dbReference>
<keyword evidence="3" id="KW-1185">Reference proteome</keyword>
<accession>A0ABY5B9M7</accession>
<evidence type="ECO:0000313" key="3">
    <source>
        <dbReference type="Proteomes" id="UP001056386"/>
    </source>
</evidence>
<dbReference type="EMBL" id="CP099583">
    <property type="protein sequence ID" value="USS43725.1"/>
    <property type="molecule type" value="Genomic_DNA"/>
</dbReference>
<proteinExistence type="predicted"/>
<organism evidence="2 3">
    <name type="scientific">Burkholderia glumae</name>
    <name type="common">Pseudomonas glumae</name>
    <dbReference type="NCBI Taxonomy" id="337"/>
    <lineage>
        <taxon>Bacteria</taxon>
        <taxon>Pseudomonadati</taxon>
        <taxon>Pseudomonadota</taxon>
        <taxon>Betaproteobacteria</taxon>
        <taxon>Burkholderiales</taxon>
        <taxon>Burkholderiaceae</taxon>
        <taxon>Burkholderia</taxon>
    </lineage>
</organism>
<dbReference type="RefSeq" id="WP_017922206.1">
    <property type="nucleotide sequence ID" value="NZ_CP021075.1"/>
</dbReference>
<evidence type="ECO:0000259" key="1">
    <source>
        <dbReference type="Pfam" id="PF22479"/>
    </source>
</evidence>
<sequence>MNILEIPLTADSQTFSITLNGVDHTLTVQWRNAIGMWLLDIADANGNALLSGVPLVTGTNLLGQYGYFGFGGGLWVQGAGDPDALPEYADLGRASRLFWVTT</sequence>
<reference evidence="2" key="1">
    <citation type="submission" date="2022-06" db="EMBL/GenBank/DDBJ databases">
        <title>Draft genome sequence of Burkholderia glumae strain GR20004 isolated from rice panicle showing bacterial panicle blight.</title>
        <authorList>
            <person name="Choi S.Y."/>
            <person name="Lee Y.H."/>
        </authorList>
    </citation>
    <scope>NUCLEOTIDE SEQUENCE</scope>
    <source>
        <strain evidence="2">GR20004</strain>
    </source>
</reference>
<feature type="domain" description="Cyanophage baseplate Pam3 plug gp18" evidence="1">
    <location>
        <begin position="4"/>
        <end position="101"/>
    </location>
</feature>
<name>A0ABY5B9M7_BURGL</name>
<gene>
    <name evidence="2" type="ORF">NFI99_04550</name>
</gene>